<evidence type="ECO:0000313" key="2">
    <source>
        <dbReference type="Proteomes" id="UP001596174"/>
    </source>
</evidence>
<protein>
    <recommendedName>
        <fullName evidence="3">SPOR domain-containing protein</fullName>
    </recommendedName>
</protein>
<accession>A0ABW1FWF6</accession>
<gene>
    <name evidence="1" type="ORF">ACFP3V_03160</name>
</gene>
<evidence type="ECO:0008006" key="3">
    <source>
        <dbReference type="Google" id="ProtNLM"/>
    </source>
</evidence>
<comment type="caution">
    <text evidence="1">The sequence shown here is derived from an EMBL/GenBank/DDBJ whole genome shotgun (WGS) entry which is preliminary data.</text>
</comment>
<dbReference type="RefSeq" id="WP_380579425.1">
    <property type="nucleotide sequence ID" value="NZ_JBHSQJ010000010.1"/>
</dbReference>
<dbReference type="EMBL" id="JBHSQJ010000010">
    <property type="protein sequence ID" value="MFC5906222.1"/>
    <property type="molecule type" value="Genomic_DNA"/>
</dbReference>
<reference evidence="2" key="1">
    <citation type="journal article" date="2019" name="Int. J. Syst. Evol. Microbiol.">
        <title>The Global Catalogue of Microorganisms (GCM) 10K type strain sequencing project: providing services to taxonomists for standard genome sequencing and annotation.</title>
        <authorList>
            <consortium name="The Broad Institute Genomics Platform"/>
            <consortium name="The Broad Institute Genome Sequencing Center for Infectious Disease"/>
            <person name="Wu L."/>
            <person name="Ma J."/>
        </authorList>
    </citation>
    <scope>NUCLEOTIDE SEQUENCE [LARGE SCALE GENOMIC DNA]</scope>
    <source>
        <strain evidence="2">JCM 4816</strain>
    </source>
</reference>
<sequence>MSEQDRAPMPDVDHQWFFCLKHHRVEQGQQCPARNRLGPYATEAEAAHALERVAERNDEWDEDPRWQ</sequence>
<evidence type="ECO:0000313" key="1">
    <source>
        <dbReference type="EMBL" id="MFC5906222.1"/>
    </source>
</evidence>
<keyword evidence="2" id="KW-1185">Reference proteome</keyword>
<name>A0ABW1FWF6_9ACTN</name>
<organism evidence="1 2">
    <name type="scientific">Streptacidiphilus monticola</name>
    <dbReference type="NCBI Taxonomy" id="2161674"/>
    <lineage>
        <taxon>Bacteria</taxon>
        <taxon>Bacillati</taxon>
        <taxon>Actinomycetota</taxon>
        <taxon>Actinomycetes</taxon>
        <taxon>Kitasatosporales</taxon>
        <taxon>Streptomycetaceae</taxon>
        <taxon>Streptacidiphilus</taxon>
    </lineage>
</organism>
<dbReference type="Proteomes" id="UP001596174">
    <property type="component" value="Unassembled WGS sequence"/>
</dbReference>
<proteinExistence type="predicted"/>